<evidence type="ECO:0000259" key="11">
    <source>
        <dbReference type="PROSITE" id="PS51050"/>
    </source>
</evidence>
<gene>
    <name evidence="12" type="ORF">AARE701A_LOCUS11731</name>
</gene>
<evidence type="ECO:0000256" key="7">
    <source>
        <dbReference type="ARBA" id="ARBA00023163"/>
    </source>
</evidence>
<organism evidence="12 13">
    <name type="scientific">Arabidopsis arenosa</name>
    <name type="common">Sand rock-cress</name>
    <name type="synonym">Cardaminopsis arenosa</name>
    <dbReference type="NCBI Taxonomy" id="38785"/>
    <lineage>
        <taxon>Eukaryota</taxon>
        <taxon>Viridiplantae</taxon>
        <taxon>Streptophyta</taxon>
        <taxon>Embryophyta</taxon>
        <taxon>Tracheophyta</taxon>
        <taxon>Spermatophyta</taxon>
        <taxon>Magnoliopsida</taxon>
        <taxon>eudicotyledons</taxon>
        <taxon>Gunneridae</taxon>
        <taxon>Pentapetalae</taxon>
        <taxon>rosids</taxon>
        <taxon>malvids</taxon>
        <taxon>Brassicales</taxon>
        <taxon>Brassicaceae</taxon>
        <taxon>Camelineae</taxon>
        <taxon>Arabidopsis</taxon>
    </lineage>
</organism>
<dbReference type="PROSITE" id="PS50982">
    <property type="entry name" value="MBD"/>
    <property type="match status" value="1"/>
</dbReference>
<dbReference type="InterPro" id="IPR011124">
    <property type="entry name" value="Znf_CW"/>
</dbReference>
<dbReference type="PROSITE" id="PS51050">
    <property type="entry name" value="ZF_CW"/>
    <property type="match status" value="1"/>
</dbReference>
<keyword evidence="13" id="KW-1185">Reference proteome</keyword>
<evidence type="ECO:0000256" key="9">
    <source>
        <dbReference type="SAM" id="MobiDB-lite"/>
    </source>
</evidence>
<dbReference type="EMBL" id="LR999454">
    <property type="protein sequence ID" value="CAE6056765.1"/>
    <property type="molecule type" value="Genomic_DNA"/>
</dbReference>
<keyword evidence="5" id="KW-0805">Transcription regulation</keyword>
<evidence type="ECO:0000256" key="5">
    <source>
        <dbReference type="ARBA" id="ARBA00023015"/>
    </source>
</evidence>
<keyword evidence="3" id="KW-0863">Zinc-finger</keyword>
<dbReference type="PANTHER" id="PTHR12396:SF10">
    <property type="entry name" value="METHYL-CPG-BINDING DOMAIN-CONTAINING PROTEIN 1-RELATED"/>
    <property type="match status" value="1"/>
</dbReference>
<name>A0A8S2A6V3_ARAAE</name>
<protein>
    <submittedName>
        <fullName evidence="12">Uncharacterized protein</fullName>
    </submittedName>
</protein>
<evidence type="ECO:0000256" key="6">
    <source>
        <dbReference type="ARBA" id="ARBA00023125"/>
    </source>
</evidence>
<evidence type="ECO:0000256" key="2">
    <source>
        <dbReference type="ARBA" id="ARBA00022723"/>
    </source>
</evidence>
<dbReference type="FunFam" id="3.30.890.10:FF:000012">
    <property type="entry name" value="Methyl-CpG-binding domain-containing protein 1"/>
    <property type="match status" value="1"/>
</dbReference>
<evidence type="ECO:0000256" key="8">
    <source>
        <dbReference type="ARBA" id="ARBA00023242"/>
    </source>
</evidence>
<evidence type="ECO:0000259" key="10">
    <source>
        <dbReference type="PROSITE" id="PS50982"/>
    </source>
</evidence>
<evidence type="ECO:0000313" key="12">
    <source>
        <dbReference type="EMBL" id="CAE6056765.1"/>
    </source>
</evidence>
<dbReference type="Proteomes" id="UP000682877">
    <property type="component" value="Chromosome 4"/>
</dbReference>
<dbReference type="PANTHER" id="PTHR12396">
    <property type="entry name" value="METHYL-CPG BINDING PROTEIN, MBD"/>
    <property type="match status" value="1"/>
</dbReference>
<evidence type="ECO:0000256" key="4">
    <source>
        <dbReference type="ARBA" id="ARBA00022833"/>
    </source>
</evidence>
<feature type="domain" description="MBD" evidence="10">
    <location>
        <begin position="140"/>
        <end position="210"/>
    </location>
</feature>
<dbReference type="AlphaFoldDB" id="A0A8S2A6V3"/>
<dbReference type="Gene3D" id="3.30.890.10">
    <property type="entry name" value="Methyl-cpg-binding Protein 2, Chain A"/>
    <property type="match status" value="1"/>
</dbReference>
<keyword evidence="7" id="KW-0804">Transcription</keyword>
<dbReference type="GO" id="GO:0008270">
    <property type="term" value="F:zinc ion binding"/>
    <property type="evidence" value="ECO:0007669"/>
    <property type="project" value="UniProtKB-KW"/>
</dbReference>
<dbReference type="GO" id="GO:0000118">
    <property type="term" value="C:histone deacetylase complex"/>
    <property type="evidence" value="ECO:0007669"/>
    <property type="project" value="UniProtKB-ARBA"/>
</dbReference>
<dbReference type="SMART" id="SM00391">
    <property type="entry name" value="MBD"/>
    <property type="match status" value="1"/>
</dbReference>
<dbReference type="InterPro" id="IPR001739">
    <property type="entry name" value="Methyl_CpG_DNA-bd"/>
</dbReference>
<dbReference type="Pfam" id="PF07496">
    <property type="entry name" value="zf-CW"/>
    <property type="match status" value="1"/>
</dbReference>
<dbReference type="InterPro" id="IPR016177">
    <property type="entry name" value="DNA-bd_dom_sf"/>
</dbReference>
<accession>A0A8S2A6V3</accession>
<evidence type="ECO:0000256" key="3">
    <source>
        <dbReference type="ARBA" id="ARBA00022771"/>
    </source>
</evidence>
<keyword evidence="8" id="KW-0539">Nucleus</keyword>
<dbReference type="SUPFAM" id="SSF54171">
    <property type="entry name" value="DNA-binding domain"/>
    <property type="match status" value="1"/>
</dbReference>
<sequence length="222" mass="25204">MGPVGDALNVSSVQYGMSHSYNAGTACLESRKKRRRKDKVCVAAAVIGKKEERSTGNMDEDEQTQESTTNNKKKPATPGRSIDIYAAQCEKCFKWRKIDTQEDYEEIRSRVQEDPFACEKNEGMSCRDAGDLDYDSTRTWVIDKPGLPRTPRGFKRTLVLRKDYSKMDAYYISPTGKKMRTRNEIAAFIHANQDYKDALLGDFNFTVPKVMEDTVPCGISRK</sequence>
<feature type="domain" description="CW-type" evidence="11">
    <location>
        <begin position="79"/>
        <end position="134"/>
    </location>
</feature>
<feature type="region of interest" description="Disordered" evidence="9">
    <location>
        <begin position="51"/>
        <end position="79"/>
    </location>
</feature>
<dbReference type="Pfam" id="PF01429">
    <property type="entry name" value="MBD"/>
    <property type="match status" value="1"/>
</dbReference>
<keyword evidence="2" id="KW-0479">Metal-binding</keyword>
<dbReference type="GO" id="GO:0003677">
    <property type="term" value="F:DNA binding"/>
    <property type="evidence" value="ECO:0007669"/>
    <property type="project" value="UniProtKB-KW"/>
</dbReference>
<evidence type="ECO:0000256" key="1">
    <source>
        <dbReference type="ARBA" id="ARBA00004123"/>
    </source>
</evidence>
<proteinExistence type="predicted"/>
<keyword evidence="4" id="KW-0862">Zinc</keyword>
<keyword evidence="6" id="KW-0238">DNA-binding</keyword>
<comment type="subcellular location">
    <subcellularLocation>
        <location evidence="1">Nucleus</location>
    </subcellularLocation>
</comment>
<reference evidence="12" key="1">
    <citation type="submission" date="2021-01" db="EMBL/GenBank/DDBJ databases">
        <authorList>
            <person name="Bezrukov I."/>
        </authorList>
    </citation>
    <scope>NUCLEOTIDE SEQUENCE</scope>
</reference>
<evidence type="ECO:0000313" key="13">
    <source>
        <dbReference type="Proteomes" id="UP000682877"/>
    </source>
</evidence>
<dbReference type="CDD" id="cd01396">
    <property type="entry name" value="MeCP2_MBD"/>
    <property type="match status" value="1"/>
</dbReference>